<dbReference type="Gene3D" id="4.10.640.10">
    <property type="entry name" value="Ribosomal protein S18"/>
    <property type="match status" value="1"/>
</dbReference>
<comment type="function">
    <text evidence="4">Binds as a heterodimer with protein bS6 to the central domain of the 16S rRNA, where it helps stabilize the platform of the 30S subunit.</text>
</comment>
<evidence type="ECO:0000313" key="6">
    <source>
        <dbReference type="EMBL" id="ACT69052.1"/>
    </source>
</evidence>
<evidence type="ECO:0000256" key="4">
    <source>
        <dbReference type="HAMAP-Rule" id="MF_00270"/>
    </source>
</evidence>
<dbReference type="STRING" id="434131.NRI_0061"/>
<dbReference type="PRINTS" id="PR00974">
    <property type="entry name" value="RIBOSOMALS18"/>
</dbReference>
<dbReference type="InterPro" id="IPR036870">
    <property type="entry name" value="Ribosomal_bS18_sf"/>
</dbReference>
<keyword evidence="3 4" id="KW-0687">Ribonucleoprotein</keyword>
<dbReference type="HOGENOM" id="CLU_148710_0_3_5"/>
<evidence type="ECO:0000256" key="5">
    <source>
        <dbReference type="RuleBase" id="RU003910"/>
    </source>
</evidence>
<dbReference type="PANTHER" id="PTHR13479">
    <property type="entry name" value="30S RIBOSOMAL PROTEIN S18"/>
    <property type="match status" value="1"/>
</dbReference>
<dbReference type="PANTHER" id="PTHR13479:SF40">
    <property type="entry name" value="SMALL RIBOSOMAL SUBUNIT PROTEIN BS18M"/>
    <property type="match status" value="1"/>
</dbReference>
<dbReference type="GO" id="GO:1990904">
    <property type="term" value="C:ribonucleoprotein complex"/>
    <property type="evidence" value="ECO:0007669"/>
    <property type="project" value="UniProtKB-KW"/>
</dbReference>
<sequence length="84" mass="9686">MGSIEEVKKTQTAPVDVESQVELDLKIEDFDYKNVALIKRFMTSVGRVLSRRATGLSAKKQRKMAKEVRKMKFLALVPYCDRHK</sequence>
<dbReference type="SUPFAM" id="SSF46911">
    <property type="entry name" value="Ribosomal protein S18"/>
    <property type="match status" value="1"/>
</dbReference>
<dbReference type="OrthoDB" id="9812008at2"/>
<evidence type="ECO:0000256" key="1">
    <source>
        <dbReference type="ARBA" id="ARBA00005589"/>
    </source>
</evidence>
<organism evidence="6 7">
    <name type="scientific">Neorickettsia risticii (strain Illinois)</name>
    <dbReference type="NCBI Taxonomy" id="434131"/>
    <lineage>
        <taxon>Bacteria</taxon>
        <taxon>Pseudomonadati</taxon>
        <taxon>Pseudomonadota</taxon>
        <taxon>Alphaproteobacteria</taxon>
        <taxon>Rickettsiales</taxon>
        <taxon>Anaplasmataceae</taxon>
        <taxon>Neorickettsia</taxon>
    </lineage>
</organism>
<evidence type="ECO:0000313" key="7">
    <source>
        <dbReference type="Proteomes" id="UP000001627"/>
    </source>
</evidence>
<dbReference type="RefSeq" id="WP_012779449.1">
    <property type="nucleotide sequence ID" value="NC_013009.1"/>
</dbReference>
<dbReference type="InterPro" id="IPR001648">
    <property type="entry name" value="Ribosomal_bS18"/>
</dbReference>
<dbReference type="NCBIfam" id="TIGR00165">
    <property type="entry name" value="S18"/>
    <property type="match status" value="1"/>
</dbReference>
<dbReference type="AlphaFoldDB" id="C6V3U3"/>
<reference evidence="6 7" key="1">
    <citation type="journal article" date="2009" name="Nucleic Acids Res.">
        <title>Analysis of complete genome sequence of Neorickettsia risticii: causative agent of Potomac horse fever.</title>
        <authorList>
            <person name="Lin M."/>
            <person name="Zhang C."/>
            <person name="Gibson K."/>
            <person name="Rikihisa Y."/>
        </authorList>
    </citation>
    <scope>NUCLEOTIDE SEQUENCE [LARGE SCALE GENOMIC DNA]</scope>
    <source>
        <strain evidence="6 7">Illinois</strain>
    </source>
</reference>
<dbReference type="KEGG" id="nri:NRI_0061"/>
<dbReference type="Pfam" id="PF01084">
    <property type="entry name" value="Ribosomal_S18"/>
    <property type="match status" value="1"/>
</dbReference>
<gene>
    <name evidence="4" type="primary">rpsR</name>
    <name evidence="6" type="ordered locus">NRI_0061</name>
</gene>
<dbReference type="EMBL" id="CP001431">
    <property type="protein sequence ID" value="ACT69052.1"/>
    <property type="molecule type" value="Genomic_DNA"/>
</dbReference>
<dbReference type="Proteomes" id="UP000001627">
    <property type="component" value="Chromosome"/>
</dbReference>
<accession>C6V3U3</accession>
<evidence type="ECO:0000256" key="2">
    <source>
        <dbReference type="ARBA" id="ARBA00022980"/>
    </source>
</evidence>
<keyword evidence="4" id="KW-0694">RNA-binding</keyword>
<dbReference type="GO" id="GO:0003735">
    <property type="term" value="F:structural constituent of ribosome"/>
    <property type="evidence" value="ECO:0007669"/>
    <property type="project" value="InterPro"/>
</dbReference>
<proteinExistence type="inferred from homology"/>
<dbReference type="GO" id="GO:0006412">
    <property type="term" value="P:translation"/>
    <property type="evidence" value="ECO:0007669"/>
    <property type="project" value="UniProtKB-UniRule"/>
</dbReference>
<dbReference type="eggNOG" id="COG0238">
    <property type="taxonomic scope" value="Bacteria"/>
</dbReference>
<keyword evidence="7" id="KW-1185">Reference proteome</keyword>
<dbReference type="GO" id="GO:0005840">
    <property type="term" value="C:ribosome"/>
    <property type="evidence" value="ECO:0007669"/>
    <property type="project" value="UniProtKB-KW"/>
</dbReference>
<dbReference type="GO" id="GO:0070181">
    <property type="term" value="F:small ribosomal subunit rRNA binding"/>
    <property type="evidence" value="ECO:0007669"/>
    <property type="project" value="TreeGrafter"/>
</dbReference>
<keyword evidence="2 4" id="KW-0689">Ribosomal protein</keyword>
<protein>
    <recommendedName>
        <fullName evidence="4">Small ribosomal subunit protein bS18</fullName>
    </recommendedName>
</protein>
<evidence type="ECO:0000256" key="3">
    <source>
        <dbReference type="ARBA" id="ARBA00023274"/>
    </source>
</evidence>
<dbReference type="HAMAP" id="MF_00270">
    <property type="entry name" value="Ribosomal_bS18"/>
    <property type="match status" value="1"/>
</dbReference>
<comment type="subunit">
    <text evidence="4">Part of the 30S ribosomal subunit. Forms a tight heterodimer with protein bS6.</text>
</comment>
<comment type="similarity">
    <text evidence="1 4 5">Belongs to the bacterial ribosomal protein bS18 family.</text>
</comment>
<name>C6V3U3_NEORI</name>
<keyword evidence="4" id="KW-0699">rRNA-binding</keyword>